<keyword evidence="4" id="KW-1133">Transmembrane helix</keyword>
<dbReference type="GO" id="GO:0003899">
    <property type="term" value="F:DNA-directed RNA polymerase activity"/>
    <property type="evidence" value="ECO:0007669"/>
    <property type="project" value="InterPro"/>
</dbReference>
<dbReference type="GO" id="GO:0034245">
    <property type="term" value="C:mitochondrial DNA-directed RNA polymerase complex"/>
    <property type="evidence" value="ECO:0007669"/>
    <property type="project" value="TreeGrafter"/>
</dbReference>
<reference evidence="6" key="1">
    <citation type="journal article" date="2017" name="Mycologia">
        <title>Epichloe hybrida sp. nov., an emerging model system for investigating fungal allopolyploidy.</title>
        <authorList>
            <person name="Campbell M.A."/>
            <person name="Tapper B.A."/>
            <person name="Johnson R.D."/>
            <person name="Mace W."/>
            <person name="Ram A."/>
            <person name="Lukito Y."/>
            <person name="Dupont P.-Y."/>
            <person name="Johnson L.J."/>
            <person name="Scott D.B."/>
            <person name="Ganley A.R.D."/>
            <person name="Cox M.P."/>
        </authorList>
    </citation>
    <scope>NUCLEOTIDE SEQUENCE</scope>
    <source>
        <strain evidence="6">E8</strain>
    </source>
</reference>
<dbReference type="GO" id="GO:0006390">
    <property type="term" value="P:mitochondrial transcription"/>
    <property type="evidence" value="ECO:0007669"/>
    <property type="project" value="TreeGrafter"/>
</dbReference>
<dbReference type="GeneID" id="30513331"/>
<sequence>MKFIFILKSYFSNTVNLRRGHINILYNRIIMFLYYCSFNDLSFLIIFSRRWPIYGGLLFDTFSTKQRVNRSYISTSNRLFSILNTNTMQNINSKSNRSNILTNILKSLLIKCDNNKYLANNDTQIEIEKLVFEQYKLLFEDSKASISGVNLDLLTPKLKKFIFSKQEILISKLDDYIFYLNNGKLKKDEDIFKEVINSLPKNSILNICIYYFLQICTFQSTDDIDKFKLSRVSINMGDACIKLYLLEKKTQYEYEMFKDENEKGEGSVDHKNTDKVILKKTKYTVWYSHFTKSQPELSHSLNDDDKIKFKLGAVLVKLLLESEFIEQDLKYKARDESVYVLKVDDNLIQPRVNSTLNLPLKLPMIVEPKKYSENIVGGYLLNNIDYQDELIIHKGTIKDKSEIKEENVIYNMINKVSSVPYKINKELLDFLIFDKHKLLIDCNEIIEMEKNIENMTKTQKSQLTSLKSKFHLQETILGIADFYKDFSKIYFPLRLDTRGRVYCDNNYLHYKSTELAKSLLLFANPSVISKKSLDDT</sequence>
<evidence type="ECO:0000313" key="6">
    <source>
        <dbReference type="EMBL" id="APB96740.1"/>
    </source>
</evidence>
<evidence type="ECO:0000256" key="4">
    <source>
        <dbReference type="SAM" id="Phobius"/>
    </source>
</evidence>
<dbReference type="InterPro" id="IPR037159">
    <property type="entry name" value="RNA_POL_N_sf"/>
</dbReference>
<name>A0A1J0D017_EPITY</name>
<feature type="domain" description="DNA-directed RNA polymerase N-terminal" evidence="5">
    <location>
        <begin position="122"/>
        <end position="418"/>
    </location>
</feature>
<evidence type="ECO:0000256" key="3">
    <source>
        <dbReference type="ARBA" id="ARBA00023128"/>
    </source>
</evidence>
<dbReference type="AlphaFoldDB" id="A0A1J0D017"/>
<geneLocation type="mitochondrion" evidence="6"/>
<dbReference type="PANTHER" id="PTHR10102:SF0">
    <property type="entry name" value="DNA-DIRECTED RNA POLYMERASE, MITOCHONDRIAL"/>
    <property type="match status" value="1"/>
</dbReference>
<feature type="transmembrane region" description="Helical" evidence="4">
    <location>
        <begin position="25"/>
        <end position="47"/>
    </location>
</feature>
<comment type="subcellular location">
    <subcellularLocation>
        <location evidence="2">Mitochondrion</location>
    </subcellularLocation>
</comment>
<dbReference type="Pfam" id="PF14700">
    <property type="entry name" value="RPOL_N"/>
    <property type="match status" value="1"/>
</dbReference>
<accession>A0A1J0D017</accession>
<evidence type="ECO:0000256" key="1">
    <source>
        <dbReference type="ARBA" id="ARBA00004026"/>
    </source>
</evidence>
<evidence type="ECO:0000259" key="5">
    <source>
        <dbReference type="SMART" id="SM01311"/>
    </source>
</evidence>
<keyword evidence="4" id="KW-0472">Membrane</keyword>
<proteinExistence type="predicted"/>
<evidence type="ECO:0000256" key="2">
    <source>
        <dbReference type="ARBA" id="ARBA00004173"/>
    </source>
</evidence>
<dbReference type="EMBL" id="KX066185">
    <property type="protein sequence ID" value="APB96740.1"/>
    <property type="molecule type" value="Genomic_DNA"/>
</dbReference>
<dbReference type="PANTHER" id="PTHR10102">
    <property type="entry name" value="DNA-DIRECTED RNA POLYMERASE, MITOCHONDRIAL"/>
    <property type="match status" value="1"/>
</dbReference>
<gene>
    <name evidence="6" type="primary">orf536</name>
</gene>
<dbReference type="InterPro" id="IPR002092">
    <property type="entry name" value="DNA-dir_Rpol_phage-type"/>
</dbReference>
<protein>
    <recommendedName>
        <fullName evidence="5">DNA-directed RNA polymerase N-terminal domain-containing protein</fullName>
    </recommendedName>
</protein>
<keyword evidence="4" id="KW-0812">Transmembrane</keyword>
<dbReference type="RefSeq" id="YP_009327781.1">
    <property type="nucleotide sequence ID" value="NC_032063.1"/>
</dbReference>
<dbReference type="InterPro" id="IPR029262">
    <property type="entry name" value="RPOL_N"/>
</dbReference>
<comment type="function">
    <text evidence="1">DNA-dependent RNA polymerase catalyzes the transcription of DNA into RNA using the four ribonucleoside triphosphates as substrates.</text>
</comment>
<keyword evidence="3 6" id="KW-0496">Mitochondrion</keyword>
<organism evidence="6">
    <name type="scientific">Epichloe typhina</name>
    <name type="common">Mycoparasitic fungus</name>
    <name type="synonym">Sphaeria typhina</name>
    <dbReference type="NCBI Taxonomy" id="5113"/>
    <lineage>
        <taxon>Eukaryota</taxon>
        <taxon>Fungi</taxon>
        <taxon>Dikarya</taxon>
        <taxon>Ascomycota</taxon>
        <taxon>Pezizomycotina</taxon>
        <taxon>Sordariomycetes</taxon>
        <taxon>Hypocreomycetidae</taxon>
        <taxon>Hypocreales</taxon>
        <taxon>Clavicipitaceae</taxon>
        <taxon>Epichloe</taxon>
    </lineage>
</organism>
<dbReference type="Gene3D" id="1.10.1320.10">
    <property type="entry name" value="DNA-directed RNA polymerase, N-terminal domain"/>
    <property type="match status" value="1"/>
</dbReference>
<dbReference type="InterPro" id="IPR043502">
    <property type="entry name" value="DNA/RNA_pol_sf"/>
</dbReference>
<dbReference type="SUPFAM" id="SSF56672">
    <property type="entry name" value="DNA/RNA polymerases"/>
    <property type="match status" value="1"/>
</dbReference>
<dbReference type="GO" id="GO:0003677">
    <property type="term" value="F:DNA binding"/>
    <property type="evidence" value="ECO:0007669"/>
    <property type="project" value="InterPro"/>
</dbReference>
<dbReference type="SMART" id="SM01311">
    <property type="entry name" value="RPOL_N"/>
    <property type="match status" value="1"/>
</dbReference>